<reference evidence="1" key="1">
    <citation type="submission" date="2021-10" db="EMBL/GenBank/DDBJ databases">
        <title>De novo Genome Assembly of Clathrus columnatus (Basidiomycota, Fungi) Using Illumina and Nanopore Sequence Data.</title>
        <authorList>
            <person name="Ogiso-Tanaka E."/>
            <person name="Itagaki H."/>
            <person name="Hosoya T."/>
            <person name="Hosaka K."/>
        </authorList>
    </citation>
    <scope>NUCLEOTIDE SEQUENCE</scope>
    <source>
        <strain evidence="1">MO-923</strain>
    </source>
</reference>
<organism evidence="1 2">
    <name type="scientific">Clathrus columnatus</name>
    <dbReference type="NCBI Taxonomy" id="1419009"/>
    <lineage>
        <taxon>Eukaryota</taxon>
        <taxon>Fungi</taxon>
        <taxon>Dikarya</taxon>
        <taxon>Basidiomycota</taxon>
        <taxon>Agaricomycotina</taxon>
        <taxon>Agaricomycetes</taxon>
        <taxon>Phallomycetidae</taxon>
        <taxon>Phallales</taxon>
        <taxon>Clathraceae</taxon>
        <taxon>Clathrus</taxon>
    </lineage>
</organism>
<accession>A0AAV5ACD3</accession>
<proteinExistence type="predicted"/>
<evidence type="ECO:0000313" key="2">
    <source>
        <dbReference type="Proteomes" id="UP001050691"/>
    </source>
</evidence>
<name>A0AAV5ACD3_9AGAM</name>
<gene>
    <name evidence="1" type="ORF">Clacol_004807</name>
</gene>
<protein>
    <submittedName>
        <fullName evidence="1">Uncharacterized protein</fullName>
    </submittedName>
</protein>
<evidence type="ECO:0000313" key="1">
    <source>
        <dbReference type="EMBL" id="GJJ10580.1"/>
    </source>
</evidence>
<comment type="caution">
    <text evidence="1">The sequence shown here is derived from an EMBL/GenBank/DDBJ whole genome shotgun (WGS) entry which is preliminary data.</text>
</comment>
<dbReference type="Proteomes" id="UP001050691">
    <property type="component" value="Unassembled WGS sequence"/>
</dbReference>
<keyword evidence="2" id="KW-1185">Reference proteome</keyword>
<dbReference type="AlphaFoldDB" id="A0AAV5ACD3"/>
<sequence>MIPTNSYQLWERLGIPQLVKDPHAKVGPDSQQTVQNAMLLRSDVADAWINGEITVDARRGYAIMAFRREWQYLHGQKLHLEHLQGLSDFTPLDACFEGHKRVAVLTNVVA</sequence>
<dbReference type="EMBL" id="BPWL01000005">
    <property type="protein sequence ID" value="GJJ10580.1"/>
    <property type="molecule type" value="Genomic_DNA"/>
</dbReference>